<dbReference type="PROSITE" id="PS50893">
    <property type="entry name" value="ABC_TRANSPORTER_2"/>
    <property type="match status" value="1"/>
</dbReference>
<dbReference type="SMART" id="SM00382">
    <property type="entry name" value="AAA"/>
    <property type="match status" value="1"/>
</dbReference>
<evidence type="ECO:0000256" key="1">
    <source>
        <dbReference type="ARBA" id="ARBA00005417"/>
    </source>
</evidence>
<dbReference type="EMBL" id="CAEZXP010000010">
    <property type="protein sequence ID" value="CAB4710065.1"/>
    <property type="molecule type" value="Genomic_DNA"/>
</dbReference>
<dbReference type="SUPFAM" id="SSF52540">
    <property type="entry name" value="P-loop containing nucleoside triphosphate hydrolases"/>
    <property type="match status" value="1"/>
</dbReference>
<dbReference type="GO" id="GO:0016887">
    <property type="term" value="F:ATP hydrolysis activity"/>
    <property type="evidence" value="ECO:0007669"/>
    <property type="project" value="InterPro"/>
</dbReference>
<feature type="domain" description="ABC transporter" evidence="5">
    <location>
        <begin position="39"/>
        <end position="262"/>
    </location>
</feature>
<dbReference type="PANTHER" id="PTHR46743">
    <property type="entry name" value="TEICHOIC ACIDS EXPORT ATP-BINDING PROTEIN TAGH"/>
    <property type="match status" value="1"/>
</dbReference>
<evidence type="ECO:0000256" key="4">
    <source>
        <dbReference type="ARBA" id="ARBA00022840"/>
    </source>
</evidence>
<dbReference type="CDD" id="cd03220">
    <property type="entry name" value="ABC_KpsT_Wzt"/>
    <property type="match status" value="1"/>
</dbReference>
<dbReference type="PANTHER" id="PTHR46743:SF2">
    <property type="entry name" value="TEICHOIC ACIDS EXPORT ATP-BINDING PROTEIN TAGH"/>
    <property type="match status" value="1"/>
</dbReference>
<dbReference type="InterPro" id="IPR027417">
    <property type="entry name" value="P-loop_NTPase"/>
</dbReference>
<name>A0A6J6QM36_9ZZZZ</name>
<evidence type="ECO:0000256" key="2">
    <source>
        <dbReference type="ARBA" id="ARBA00022448"/>
    </source>
</evidence>
<keyword evidence="2" id="KW-0813">Transport</keyword>
<evidence type="ECO:0000313" key="6">
    <source>
        <dbReference type="EMBL" id="CAB4710065.1"/>
    </source>
</evidence>
<reference evidence="6" key="1">
    <citation type="submission" date="2020-05" db="EMBL/GenBank/DDBJ databases">
        <authorList>
            <person name="Chiriac C."/>
            <person name="Salcher M."/>
            <person name="Ghai R."/>
            <person name="Kavagutti S V."/>
        </authorList>
    </citation>
    <scope>NUCLEOTIDE SEQUENCE</scope>
</reference>
<accession>A0A6J6QM36</accession>
<evidence type="ECO:0000256" key="3">
    <source>
        <dbReference type="ARBA" id="ARBA00022741"/>
    </source>
</evidence>
<sequence length="427" mass="45988">MSDIAVSVQGLSKRYRIGAPATQSSGMRESLRRSITGPFSYLSASLREPTDEETLWAVRDVSFDVPKGQVVGIIGRNGAGKSTLLKLLSRITEPTGGRAVIEGRLGSLLEVGAGFHPELTGRENIFLNGAILGMHRTEVRAKFDDIVGFSGVERFLDTPVKRYSSGMYVRLAFAVAAHLEPEVLIVDEVLAVGDAEFQRRCLGKMEAIGQEGRTVLLVSHSMPTISRFCKRAILLHGGTVAADGPVNDVVATYLQSGHGIGSSVTWDEATAPGSGSARLRAIRAIDADHITQDAFDIRRPIGIEVTYDVLEPLTFVPWIQLESDLGGPIFSAFDTDPDWRQPRAPGTYTSTAWIPGDLLNEGTVVVTISLHTFAAGGKAEIHAMGRQAIAFQVLDAGDGTTSRGDAVGTWIAPVRPLLKWDLERDQA</sequence>
<dbReference type="Gene3D" id="3.40.50.300">
    <property type="entry name" value="P-loop containing nucleotide triphosphate hydrolases"/>
    <property type="match status" value="1"/>
</dbReference>
<dbReference type="GO" id="GO:0005524">
    <property type="term" value="F:ATP binding"/>
    <property type="evidence" value="ECO:0007669"/>
    <property type="project" value="UniProtKB-KW"/>
</dbReference>
<dbReference type="AlphaFoldDB" id="A0A6J6QM36"/>
<protein>
    <submittedName>
        <fullName evidence="6">Unannotated protein</fullName>
    </submittedName>
</protein>
<dbReference type="InterPro" id="IPR015860">
    <property type="entry name" value="ABC_transpr_TagH-like"/>
</dbReference>
<keyword evidence="4" id="KW-0067">ATP-binding</keyword>
<dbReference type="GO" id="GO:0016020">
    <property type="term" value="C:membrane"/>
    <property type="evidence" value="ECO:0007669"/>
    <property type="project" value="InterPro"/>
</dbReference>
<organism evidence="6">
    <name type="scientific">freshwater metagenome</name>
    <dbReference type="NCBI Taxonomy" id="449393"/>
    <lineage>
        <taxon>unclassified sequences</taxon>
        <taxon>metagenomes</taxon>
        <taxon>ecological metagenomes</taxon>
    </lineage>
</organism>
<dbReference type="Pfam" id="PF00005">
    <property type="entry name" value="ABC_tran"/>
    <property type="match status" value="1"/>
</dbReference>
<evidence type="ECO:0000259" key="5">
    <source>
        <dbReference type="PROSITE" id="PS50893"/>
    </source>
</evidence>
<gene>
    <name evidence="6" type="ORF">UFOPK2399_01939</name>
</gene>
<comment type="similarity">
    <text evidence="1">Belongs to the ABC transporter superfamily.</text>
</comment>
<dbReference type="InterPro" id="IPR050683">
    <property type="entry name" value="Bact_Polysacc_Export_ATP-bd"/>
</dbReference>
<dbReference type="InterPro" id="IPR003439">
    <property type="entry name" value="ABC_transporter-like_ATP-bd"/>
</dbReference>
<dbReference type="GO" id="GO:0140359">
    <property type="term" value="F:ABC-type transporter activity"/>
    <property type="evidence" value="ECO:0007669"/>
    <property type="project" value="InterPro"/>
</dbReference>
<keyword evidence="3" id="KW-0547">Nucleotide-binding</keyword>
<proteinExistence type="inferred from homology"/>
<dbReference type="InterPro" id="IPR003593">
    <property type="entry name" value="AAA+_ATPase"/>
</dbReference>